<reference evidence="2" key="1">
    <citation type="submission" date="2016-10" db="EMBL/GenBank/DDBJ databases">
        <title>Agrobacterium Ti plasmids: Classification based on T-DNA and Vir regions organization.</title>
        <authorList>
            <person name="Nabi N."/>
            <person name="Vial L."/>
            <person name="Ben Hafsa A."/>
            <person name="Chapulliot D."/>
            <person name="Berard A."/>
            <person name="Chauveau A."/>
            <person name="Le Paslier M.-C."/>
            <person name="Harzallah Skhiri F."/>
            <person name="Brunel D."/>
            <person name="Nesme X."/>
            <person name="Chaouachi M."/>
        </authorList>
    </citation>
    <scope>NUCLEOTIDE SEQUENCE</scope>
    <source>
        <strain evidence="2">AR125</strain>
        <strain evidence="3">CFBP1873</strain>
        <strain evidence="4">CFBP5499</strain>
        <plasmid evidence="2">pTi_AR125</plasmid>
        <plasmid evidence="3">pTi_CFBP1873</plasmid>
        <plasmid evidence="4">pTi_CFBP5499</plasmid>
    </source>
</reference>
<feature type="domain" description="Insertion element IS402-like" evidence="1">
    <location>
        <begin position="24"/>
        <end position="70"/>
    </location>
</feature>
<dbReference type="EMBL" id="KY000026">
    <property type="protein sequence ID" value="ASK40883.1"/>
    <property type="molecule type" value="Genomic_DNA"/>
</dbReference>
<keyword evidence="2" id="KW-0614">Plasmid</keyword>
<accession>A0A2Z2PCJ9</accession>
<dbReference type="InterPro" id="IPR052909">
    <property type="entry name" value="Transposase_6_like"/>
</dbReference>
<sequence length="83" mass="9581">MSPTSNGLLFILCSQISRVACRALTRVVNVILWRFRTGPPWADVPDRYGSCTTCFNRFVRWREADVWDHILSVISKAFDRMSS</sequence>
<geneLocation type="plasmid" evidence="4">
    <name>pTi_CFBP5499</name>
</geneLocation>
<name>A0A2Z2PCJ9_9HYPH</name>
<dbReference type="PANTHER" id="PTHR46637:SF1">
    <property type="entry name" value="BLL5188 PROTEIN"/>
    <property type="match status" value="1"/>
</dbReference>
<dbReference type="Pfam" id="PF13340">
    <property type="entry name" value="DUF4096"/>
    <property type="match status" value="1"/>
</dbReference>
<evidence type="ECO:0000313" key="2">
    <source>
        <dbReference type="EMBL" id="ASK40697.1"/>
    </source>
</evidence>
<dbReference type="AlphaFoldDB" id="A0A2Z2PCJ9"/>
<dbReference type="EMBL" id="KY000025">
    <property type="protein sequence ID" value="ASK40697.1"/>
    <property type="molecule type" value="Genomic_DNA"/>
</dbReference>
<dbReference type="EMBL" id="KY000029">
    <property type="protein sequence ID" value="ASK41460.1"/>
    <property type="molecule type" value="Genomic_DNA"/>
</dbReference>
<geneLocation type="plasmid" evidence="2">
    <name>pTi_AR125</name>
</geneLocation>
<evidence type="ECO:0000259" key="1">
    <source>
        <dbReference type="Pfam" id="PF13340"/>
    </source>
</evidence>
<dbReference type="PANTHER" id="PTHR46637">
    <property type="entry name" value="TIS1421-TRANSPOSASE PROTEIN A"/>
    <property type="match status" value="1"/>
</dbReference>
<evidence type="ECO:0000313" key="3">
    <source>
        <dbReference type="EMBL" id="ASK40883.1"/>
    </source>
</evidence>
<evidence type="ECO:0000313" key="4">
    <source>
        <dbReference type="EMBL" id="ASK41460.1"/>
    </source>
</evidence>
<protein>
    <recommendedName>
        <fullName evidence="1">Insertion element IS402-like domain-containing protein</fullName>
    </recommendedName>
</protein>
<geneLocation type="plasmid" evidence="3">
    <name>pTi_CFBP1873</name>
</geneLocation>
<dbReference type="InterPro" id="IPR025161">
    <property type="entry name" value="IS402-like_dom"/>
</dbReference>
<proteinExistence type="predicted"/>
<organism evidence="2">
    <name type="scientific">Agrobacterium genomosp. 6</name>
    <dbReference type="NCBI Taxonomy" id="1183411"/>
    <lineage>
        <taxon>Bacteria</taxon>
        <taxon>Pseudomonadati</taxon>
        <taxon>Pseudomonadota</taxon>
        <taxon>Alphaproteobacteria</taxon>
        <taxon>Hyphomicrobiales</taxon>
        <taxon>Rhizobiaceae</taxon>
        <taxon>Rhizobium/Agrobacterium group</taxon>
        <taxon>Agrobacterium</taxon>
        <taxon>Agrobacterium tumefaciens complex</taxon>
    </lineage>
</organism>